<keyword evidence="2 6" id="KW-0949">S-adenosyl-L-methionine</keyword>
<dbReference type="SMART" id="SM00729">
    <property type="entry name" value="Elp3"/>
    <property type="match status" value="1"/>
</dbReference>
<dbReference type="InterPro" id="IPR034405">
    <property type="entry name" value="F420"/>
</dbReference>
<dbReference type="SFLD" id="SFLDF00342">
    <property type="entry name" value="cyclic_dehypoxanthine_futalosi"/>
    <property type="match status" value="1"/>
</dbReference>
<organism evidence="9 10">
    <name type="scientific">Nitrosotalea sinensis</name>
    <dbReference type="NCBI Taxonomy" id="1499975"/>
    <lineage>
        <taxon>Archaea</taxon>
        <taxon>Nitrososphaerota</taxon>
        <taxon>Nitrososphaeria</taxon>
        <taxon>Nitrosotaleales</taxon>
        <taxon>Nitrosotaleaceae</taxon>
        <taxon>Nitrosotalea</taxon>
    </lineage>
</organism>
<accession>A0A2H1EH21</accession>
<dbReference type="InterPro" id="IPR045567">
    <property type="entry name" value="CofH/MnqC-like_C"/>
</dbReference>
<feature type="binding site" evidence="6">
    <location>
        <position position="76"/>
    </location>
    <ligand>
        <name>[4Fe-4S] cluster</name>
        <dbReference type="ChEBI" id="CHEBI:49883"/>
        <note>4Fe-4S-S-AdoMet</note>
    </ligand>
</feature>
<dbReference type="GO" id="GO:0044689">
    <property type="term" value="F:7,8-didemethyl-8-hydroxy-5-deazariboflavin synthase activity"/>
    <property type="evidence" value="ECO:0007669"/>
    <property type="project" value="TreeGrafter"/>
</dbReference>
<dbReference type="SUPFAM" id="SSF102114">
    <property type="entry name" value="Radical SAM enzymes"/>
    <property type="match status" value="1"/>
</dbReference>
<keyword evidence="4 6" id="KW-0408">Iron</keyword>
<reference evidence="10" key="1">
    <citation type="submission" date="2016-12" db="EMBL/GenBank/DDBJ databases">
        <authorList>
            <person name="Herbold C."/>
        </authorList>
    </citation>
    <scope>NUCLEOTIDE SEQUENCE [LARGE SCALE GENOMIC DNA]</scope>
</reference>
<evidence type="ECO:0000313" key="10">
    <source>
        <dbReference type="Proteomes" id="UP000232412"/>
    </source>
</evidence>
<dbReference type="SFLD" id="SFLDF00343">
    <property type="entry name" value="aminofutalosine_synthase_(mqnE"/>
    <property type="match status" value="1"/>
</dbReference>
<dbReference type="GO" id="GO:0051539">
    <property type="term" value="F:4 iron, 4 sulfur cluster binding"/>
    <property type="evidence" value="ECO:0007669"/>
    <property type="project" value="UniProtKB-KW"/>
</dbReference>
<dbReference type="InterPro" id="IPR013785">
    <property type="entry name" value="Aldolase_TIM"/>
</dbReference>
<keyword evidence="1 6" id="KW-0004">4Fe-4S</keyword>
<dbReference type="SFLD" id="SFLDS00029">
    <property type="entry name" value="Radical_SAM"/>
    <property type="match status" value="1"/>
</dbReference>
<dbReference type="SFLD" id="SFLDG01064">
    <property type="entry name" value="F420__menaquinone_cofactor_bio"/>
    <property type="match status" value="1"/>
</dbReference>
<dbReference type="InterPro" id="IPR007197">
    <property type="entry name" value="rSAM"/>
</dbReference>
<dbReference type="Pfam" id="PF04055">
    <property type="entry name" value="Radical_SAM"/>
    <property type="match status" value="1"/>
</dbReference>
<dbReference type="Gene3D" id="3.20.20.70">
    <property type="entry name" value="Aldolase class I"/>
    <property type="match status" value="1"/>
</dbReference>
<dbReference type="InterPro" id="IPR058240">
    <property type="entry name" value="rSAM_sf"/>
</dbReference>
<dbReference type="AlphaFoldDB" id="A0A2H1EH21"/>
<proteinExistence type="predicted"/>
<dbReference type="InterPro" id="IPR020050">
    <property type="entry name" value="FO_synthase_su2"/>
</dbReference>
<gene>
    <name evidence="9" type="ORF">NSIN_20853</name>
</gene>
<dbReference type="PIRSF" id="PIRSF004762">
    <property type="entry name" value="CHP00423"/>
    <property type="match status" value="1"/>
</dbReference>
<dbReference type="InterPro" id="IPR006638">
    <property type="entry name" value="Elp3/MiaA/NifB-like_rSAM"/>
</dbReference>
<dbReference type="PROSITE" id="PS51918">
    <property type="entry name" value="RADICAL_SAM"/>
    <property type="match status" value="1"/>
</dbReference>
<keyword evidence="5 6" id="KW-0411">Iron-sulfur</keyword>
<dbReference type="PANTHER" id="PTHR43076:SF14">
    <property type="entry name" value="RADICAL SAM DOMAIN PROTEIN"/>
    <property type="match status" value="1"/>
</dbReference>
<dbReference type="CDD" id="cd01335">
    <property type="entry name" value="Radical_SAM"/>
    <property type="match status" value="1"/>
</dbReference>
<evidence type="ECO:0000256" key="4">
    <source>
        <dbReference type="ARBA" id="ARBA00023004"/>
    </source>
</evidence>
<evidence type="ECO:0000256" key="6">
    <source>
        <dbReference type="PIRSR" id="PIRSR004762-1"/>
    </source>
</evidence>
<feature type="binding site" evidence="6">
    <location>
        <position position="80"/>
    </location>
    <ligand>
        <name>[4Fe-4S] cluster</name>
        <dbReference type="ChEBI" id="CHEBI:49883"/>
        <note>4Fe-4S-S-AdoMet</note>
    </ligand>
</feature>
<sequence length="373" mass="41400">MIVSSNKCVLEKLVKESKALEKAIAGEELSFDDGMELMSYDNLYMLGAAADLVRQKKIGPTVTFAASYYMNYTNVCAASCQMCAFYRKGDESDAYTLSAKDIEARVAMAKNMGATEVHIVGGFHPELPLEYYEEMFRTIKKSHPELNIKALTAAEVFFISKLTKNSVKEILTRLKAAGLDTMPGGGAELFHPDIRSKIVRGKCSGQEWLDTIEQAHNLGIKSNATMLFGHIEKPEHIVDHLVKLREVQKRTKGFITLIPLKFSLDNTELEKKGLVTAESPSTYDLRITAVSRLMLANQLDNISVYWVALGKKLAQVALTYGGNDLVGTAFSEEIYRAAGKGTNSSIVELANMIKEIGREPAQRDTFFKVIKKF</sequence>
<feature type="domain" description="Radical SAM core" evidence="8">
    <location>
        <begin position="62"/>
        <end position="300"/>
    </location>
</feature>
<dbReference type="GO" id="GO:0016765">
    <property type="term" value="F:transferase activity, transferring alkyl or aryl (other than methyl) groups"/>
    <property type="evidence" value="ECO:0007669"/>
    <property type="project" value="InterPro"/>
</dbReference>
<dbReference type="PANTHER" id="PTHR43076">
    <property type="entry name" value="FO SYNTHASE (COFH)"/>
    <property type="match status" value="1"/>
</dbReference>
<evidence type="ECO:0000259" key="8">
    <source>
        <dbReference type="PROSITE" id="PS51918"/>
    </source>
</evidence>
<protein>
    <submittedName>
        <fullName evidence="9">Radical SAM domain protein</fullName>
    </submittedName>
</protein>
<dbReference type="Proteomes" id="UP000232412">
    <property type="component" value="Unassembled WGS sequence"/>
</dbReference>
<keyword evidence="10" id="KW-1185">Reference proteome</keyword>
<name>A0A2H1EH21_9ARCH</name>
<comment type="cofactor">
    <cofactor evidence="6">
        <name>[4Fe-4S] cluster</name>
        <dbReference type="ChEBI" id="CHEBI:49883"/>
    </cofactor>
    <text evidence="6">Binds 1 [4Fe-4S] cluster. The cluster is coordinated with 3 cysteines and an exchangeable S-adenosyl-L-methionine.</text>
</comment>
<dbReference type="EMBL" id="FRFC01000003">
    <property type="protein sequence ID" value="SHO46016.1"/>
    <property type="molecule type" value="Genomic_DNA"/>
</dbReference>
<evidence type="ECO:0000256" key="1">
    <source>
        <dbReference type="ARBA" id="ARBA00022485"/>
    </source>
</evidence>
<feature type="binding site" evidence="6">
    <location>
        <position position="83"/>
    </location>
    <ligand>
        <name>[4Fe-4S] cluster</name>
        <dbReference type="ChEBI" id="CHEBI:49883"/>
        <note>4Fe-4S-S-AdoMet</note>
    </ligand>
</feature>
<evidence type="ECO:0000313" key="9">
    <source>
        <dbReference type="EMBL" id="SHO46016.1"/>
    </source>
</evidence>
<dbReference type="NCBIfam" id="TIGR00423">
    <property type="entry name" value="CofH family radical SAM protein"/>
    <property type="match status" value="1"/>
</dbReference>
<keyword evidence="3" id="KW-0479">Metal-binding</keyword>
<dbReference type="Pfam" id="PF19288">
    <property type="entry name" value="CofH_C"/>
    <property type="match status" value="1"/>
</dbReference>
<evidence type="ECO:0000256" key="7">
    <source>
        <dbReference type="PIRSR" id="PIRSR004762-2"/>
    </source>
</evidence>
<evidence type="ECO:0000256" key="3">
    <source>
        <dbReference type="ARBA" id="ARBA00022723"/>
    </source>
</evidence>
<evidence type="ECO:0000256" key="2">
    <source>
        <dbReference type="ARBA" id="ARBA00022691"/>
    </source>
</evidence>
<dbReference type="SFLD" id="SFLDG01389">
    <property type="entry name" value="menaquinone_synthsis_involved"/>
    <property type="match status" value="1"/>
</dbReference>
<feature type="binding site" evidence="7">
    <location>
        <position position="188"/>
    </location>
    <ligand>
        <name>S-adenosyl-L-methionine</name>
        <dbReference type="ChEBI" id="CHEBI:59789"/>
    </ligand>
</feature>
<dbReference type="GO" id="GO:0046872">
    <property type="term" value="F:metal ion binding"/>
    <property type="evidence" value="ECO:0007669"/>
    <property type="project" value="UniProtKB-KW"/>
</dbReference>
<evidence type="ECO:0000256" key="5">
    <source>
        <dbReference type="ARBA" id="ARBA00023014"/>
    </source>
</evidence>